<dbReference type="NCBIfam" id="TIGR01240">
    <property type="entry name" value="mevDPdecarb"/>
    <property type="match status" value="1"/>
</dbReference>
<dbReference type="InterPro" id="IPR014721">
    <property type="entry name" value="Ribsml_uS5_D2-typ_fold_subgr"/>
</dbReference>
<name>A0ABY6KNW5_9ARAC</name>
<evidence type="ECO:0000313" key="4">
    <source>
        <dbReference type="EMBL" id="UYV70358.1"/>
    </source>
</evidence>
<dbReference type="SUPFAM" id="SSF55060">
    <property type="entry name" value="GHMP Kinase, C-terminal domain"/>
    <property type="match status" value="1"/>
</dbReference>
<reference evidence="4 5" key="1">
    <citation type="submission" date="2022-01" db="EMBL/GenBank/DDBJ databases">
        <title>A chromosomal length assembly of Cordylochernes scorpioides.</title>
        <authorList>
            <person name="Zeh D."/>
            <person name="Zeh J."/>
        </authorList>
    </citation>
    <scope>NUCLEOTIDE SEQUENCE [LARGE SCALE GENOMIC DNA]</scope>
    <source>
        <strain evidence="4">IN4F17</strain>
        <tissue evidence="4">Whole Body</tissue>
    </source>
</reference>
<evidence type="ECO:0000313" key="5">
    <source>
        <dbReference type="Proteomes" id="UP001235939"/>
    </source>
</evidence>
<evidence type="ECO:0000259" key="2">
    <source>
        <dbReference type="Pfam" id="PF18376"/>
    </source>
</evidence>
<dbReference type="Gene3D" id="3.30.230.10">
    <property type="match status" value="1"/>
</dbReference>
<keyword evidence="1" id="KW-1133">Transmembrane helix</keyword>
<dbReference type="PANTHER" id="PTHR10977:SF3">
    <property type="entry name" value="DIPHOSPHOMEVALONATE DECARBOXYLASE"/>
    <property type="match status" value="1"/>
</dbReference>
<keyword evidence="5" id="KW-1185">Reference proteome</keyword>
<dbReference type="InterPro" id="IPR036554">
    <property type="entry name" value="GHMP_kinase_C_sf"/>
</dbReference>
<keyword evidence="1" id="KW-0812">Transmembrane</keyword>
<dbReference type="SUPFAM" id="SSF54211">
    <property type="entry name" value="Ribosomal protein S5 domain 2-like"/>
    <property type="match status" value="1"/>
</dbReference>
<dbReference type="InterPro" id="IPR020568">
    <property type="entry name" value="Ribosomal_Su5_D2-typ_SF"/>
</dbReference>
<keyword evidence="1" id="KW-0472">Membrane</keyword>
<dbReference type="InterPro" id="IPR053859">
    <property type="entry name" value="MVD-like_N"/>
</dbReference>
<feature type="domain" description="Mvd1 C-terminal" evidence="2">
    <location>
        <begin position="316"/>
        <end position="495"/>
    </location>
</feature>
<dbReference type="InterPro" id="IPR041431">
    <property type="entry name" value="Mvd1_C"/>
</dbReference>
<evidence type="ECO:0000259" key="3">
    <source>
        <dbReference type="Pfam" id="PF22700"/>
    </source>
</evidence>
<dbReference type="PANTHER" id="PTHR10977">
    <property type="entry name" value="DIPHOSPHOMEVALONATE DECARBOXYLASE"/>
    <property type="match status" value="1"/>
</dbReference>
<sequence>MNLRKLIRWNTRKGSSNHLNRLVRLSLTHFTKPTPPRTGELDEGGRIEDVDAIITLNFTLSRCGILIEEEDIPEPLSKAQKRCHLCSYKKDQGVLFVLIILSAALVVFCNHKYCLPWLFPKTQGIPKYNTFNFIMRIITAKAPVNIAVIKYWGKRNEDLLLPINDSISVTLSKEHLCAITTVATSKDFKEDKMWLNGVETDINNPRIQNCLKEIRRHNKEENEEVHHKIHICSKNNFPTAAGLASSAAGYACLVYALGNLFQLKTDLSIIARQGSGSACRSIYGGFVQWKSGEKEDGSDSYAVELANESKWPDLRVLILVVSDTKKKISSTIGMATSVATSELLAYRAKQIVPERTKQMKEAIETKDFKTFAELTMKDSNQFHATCFDTYPPIRYLNDISWSVINLVHEINDYYGETKVAYTFDAGPNACLYMLEKDIGNISSLLSHVYQIPHENFKGQKINFTDQIPSSLQAKYHIPDAIKNVISTSVGSGPELISDHLLDNQGNPF</sequence>
<dbReference type="Pfam" id="PF18376">
    <property type="entry name" value="MDD_C"/>
    <property type="match status" value="1"/>
</dbReference>
<dbReference type="InterPro" id="IPR029765">
    <property type="entry name" value="Mev_diP_decarb"/>
</dbReference>
<feature type="transmembrane region" description="Helical" evidence="1">
    <location>
        <begin position="94"/>
        <end position="113"/>
    </location>
</feature>
<organism evidence="4 5">
    <name type="scientific">Cordylochernes scorpioides</name>
    <dbReference type="NCBI Taxonomy" id="51811"/>
    <lineage>
        <taxon>Eukaryota</taxon>
        <taxon>Metazoa</taxon>
        <taxon>Ecdysozoa</taxon>
        <taxon>Arthropoda</taxon>
        <taxon>Chelicerata</taxon>
        <taxon>Arachnida</taxon>
        <taxon>Pseudoscorpiones</taxon>
        <taxon>Cheliferoidea</taxon>
        <taxon>Chernetidae</taxon>
        <taxon>Cordylochernes</taxon>
    </lineage>
</organism>
<feature type="domain" description="Diphosphomevalonate decarboxylase-like N-terminal" evidence="3">
    <location>
        <begin position="142"/>
        <end position="302"/>
    </location>
</feature>
<dbReference type="EMBL" id="CP092869">
    <property type="protein sequence ID" value="UYV70358.1"/>
    <property type="molecule type" value="Genomic_DNA"/>
</dbReference>
<dbReference type="Gene3D" id="3.30.70.890">
    <property type="entry name" value="GHMP kinase, C-terminal domain"/>
    <property type="match status" value="1"/>
</dbReference>
<accession>A0ABY6KNW5</accession>
<proteinExistence type="predicted"/>
<dbReference type="Pfam" id="PF22700">
    <property type="entry name" value="MVD-like_N"/>
    <property type="match status" value="1"/>
</dbReference>
<dbReference type="Proteomes" id="UP001235939">
    <property type="component" value="Chromosome 07"/>
</dbReference>
<gene>
    <name evidence="4" type="ORF">LAZ67_7002664</name>
</gene>
<evidence type="ECO:0000256" key="1">
    <source>
        <dbReference type="SAM" id="Phobius"/>
    </source>
</evidence>
<protein>
    <submittedName>
        <fullName evidence="4">MVD</fullName>
    </submittedName>
</protein>